<name>A0ABV3QXC1_9HYPH</name>
<proteinExistence type="inferred from homology"/>
<feature type="chain" id="PRO_5045964886" evidence="6">
    <location>
        <begin position="27"/>
        <end position="241"/>
    </location>
</feature>
<evidence type="ECO:0000256" key="4">
    <source>
        <dbReference type="ARBA" id="ARBA00023237"/>
    </source>
</evidence>
<evidence type="ECO:0000256" key="3">
    <source>
        <dbReference type="ARBA" id="ARBA00023136"/>
    </source>
</evidence>
<feature type="signal peptide" evidence="6">
    <location>
        <begin position="1"/>
        <end position="26"/>
    </location>
</feature>
<dbReference type="PANTHER" id="PTHR34001">
    <property type="entry name" value="BLL7405 PROTEIN"/>
    <property type="match status" value="1"/>
</dbReference>
<comment type="caution">
    <text evidence="8">The sequence shown here is derived from an EMBL/GenBank/DDBJ whole genome shotgun (WGS) entry which is preliminary data.</text>
</comment>
<evidence type="ECO:0000256" key="1">
    <source>
        <dbReference type="ARBA" id="ARBA00004442"/>
    </source>
</evidence>
<accession>A0ABV3QXC1</accession>
<keyword evidence="4" id="KW-0998">Cell outer membrane</keyword>
<comment type="similarity">
    <text evidence="5">Belongs to the Omp25/RopB family.</text>
</comment>
<dbReference type="EMBL" id="JBFOCI010000001">
    <property type="protein sequence ID" value="MEW9805188.1"/>
    <property type="molecule type" value="Genomic_DNA"/>
</dbReference>
<keyword evidence="3" id="KW-0472">Membrane</keyword>
<sequence>MKGIYSMKLKVFAVAMLIGSSSHVLAADAVLGDVVVVENAHDWSGLYAGVLLGYGAGDTTARGNPGFDGSAPNDTANLDPDGFVGGAVAGYNWQRNQWVFGIEGEIGYLGAEDDVFEPDGDDFFANTDYGLYGSLTGRVGIAFDRTLFALRGGVIVSEIDYGYGDTDGDLPDPSASIFGSDTRAGYTLGASIEHAFAGDWIGRLDYSYSDFGSHTETDLDGDDYDISDNLHMIRIGISRKF</sequence>
<dbReference type="RefSeq" id="WP_367722231.1">
    <property type="nucleotide sequence ID" value="NZ_JBFOCI010000001.1"/>
</dbReference>
<reference evidence="8 9" key="1">
    <citation type="submission" date="2024-06" db="EMBL/GenBank/DDBJ databases">
        <authorList>
            <person name="Tuo L."/>
        </authorList>
    </citation>
    <scope>NUCLEOTIDE SEQUENCE [LARGE SCALE GENOMIC DNA]</scope>
    <source>
        <strain evidence="8 9">ZMM04-5</strain>
    </source>
</reference>
<feature type="domain" description="Outer membrane protein beta-barrel" evidence="7">
    <location>
        <begin position="13"/>
        <end position="241"/>
    </location>
</feature>
<dbReference type="SUPFAM" id="SSF56925">
    <property type="entry name" value="OMPA-like"/>
    <property type="match status" value="1"/>
</dbReference>
<dbReference type="InterPro" id="IPR011250">
    <property type="entry name" value="OMP/PagP_B-barrel"/>
</dbReference>
<gene>
    <name evidence="8" type="ORF">ABUE31_04205</name>
</gene>
<keyword evidence="2 6" id="KW-0732">Signal</keyword>
<dbReference type="PANTHER" id="PTHR34001:SF3">
    <property type="entry name" value="BLL7405 PROTEIN"/>
    <property type="match status" value="1"/>
</dbReference>
<organism evidence="8 9">
    <name type="scientific">Mesorhizobium marinum</name>
    <dbReference type="NCBI Taxonomy" id="3228790"/>
    <lineage>
        <taxon>Bacteria</taxon>
        <taxon>Pseudomonadati</taxon>
        <taxon>Pseudomonadota</taxon>
        <taxon>Alphaproteobacteria</taxon>
        <taxon>Hyphomicrobiales</taxon>
        <taxon>Phyllobacteriaceae</taxon>
        <taxon>Mesorhizobium</taxon>
    </lineage>
</organism>
<evidence type="ECO:0000256" key="2">
    <source>
        <dbReference type="ARBA" id="ARBA00022729"/>
    </source>
</evidence>
<dbReference type="InterPro" id="IPR051692">
    <property type="entry name" value="OMP-like"/>
</dbReference>
<keyword evidence="9" id="KW-1185">Reference proteome</keyword>
<evidence type="ECO:0000256" key="6">
    <source>
        <dbReference type="SAM" id="SignalP"/>
    </source>
</evidence>
<evidence type="ECO:0000313" key="8">
    <source>
        <dbReference type="EMBL" id="MEW9805188.1"/>
    </source>
</evidence>
<evidence type="ECO:0000313" key="9">
    <source>
        <dbReference type="Proteomes" id="UP001556196"/>
    </source>
</evidence>
<comment type="subcellular location">
    <subcellularLocation>
        <location evidence="1">Cell outer membrane</location>
    </subcellularLocation>
</comment>
<evidence type="ECO:0000259" key="7">
    <source>
        <dbReference type="Pfam" id="PF13505"/>
    </source>
</evidence>
<dbReference type="Pfam" id="PF13505">
    <property type="entry name" value="OMP_b-brl"/>
    <property type="match status" value="1"/>
</dbReference>
<evidence type="ECO:0000256" key="5">
    <source>
        <dbReference type="ARBA" id="ARBA00038306"/>
    </source>
</evidence>
<protein>
    <submittedName>
        <fullName evidence="8">Outer membrane protein</fullName>
    </submittedName>
</protein>
<dbReference type="InterPro" id="IPR027385">
    <property type="entry name" value="Beta-barrel_OMP"/>
</dbReference>
<dbReference type="Proteomes" id="UP001556196">
    <property type="component" value="Unassembled WGS sequence"/>
</dbReference>
<dbReference type="Gene3D" id="2.40.160.20">
    <property type="match status" value="1"/>
</dbReference>